<organism evidence="1 2">
    <name type="scientific">bacterium (Candidatus Gribaldobacteria) CG_4_10_14_0_8_um_filter_33_9</name>
    <dbReference type="NCBI Taxonomy" id="2014266"/>
    <lineage>
        <taxon>Bacteria</taxon>
        <taxon>Candidatus Gribaldobacteria</taxon>
    </lineage>
</organism>
<dbReference type="Proteomes" id="UP000229371">
    <property type="component" value="Unassembled WGS sequence"/>
</dbReference>
<evidence type="ECO:0000313" key="1">
    <source>
        <dbReference type="EMBL" id="PIZ00774.1"/>
    </source>
</evidence>
<comment type="caution">
    <text evidence="1">The sequence shown here is derived from an EMBL/GenBank/DDBJ whole genome shotgun (WGS) entry which is preliminary data.</text>
</comment>
<accession>A0A2M7RMX3</accession>
<dbReference type="EMBL" id="PFMI01000043">
    <property type="protein sequence ID" value="PIZ00774.1"/>
    <property type="molecule type" value="Genomic_DNA"/>
</dbReference>
<sequence>MDKEIKQQFQKLTNLFQNGFIDSEKKTDKKIENLAIMVKKGFDGVDARFDGVDTRFDGVDERFNKVEFRLRTLEKGQ</sequence>
<dbReference type="AlphaFoldDB" id="A0A2M7RMX3"/>
<evidence type="ECO:0000313" key="2">
    <source>
        <dbReference type="Proteomes" id="UP000229371"/>
    </source>
</evidence>
<gene>
    <name evidence="1" type="ORF">COY61_01660</name>
</gene>
<feature type="non-terminal residue" evidence="1">
    <location>
        <position position="77"/>
    </location>
</feature>
<dbReference type="Gene3D" id="3.90.20.10">
    <property type="match status" value="1"/>
</dbReference>
<reference evidence="2" key="1">
    <citation type="submission" date="2017-09" db="EMBL/GenBank/DDBJ databases">
        <title>Depth-based differentiation of microbial function through sediment-hosted aquifers and enrichment of novel symbionts in the deep terrestrial subsurface.</title>
        <authorList>
            <person name="Probst A.J."/>
            <person name="Ladd B."/>
            <person name="Jarett J.K."/>
            <person name="Geller-Mcgrath D.E."/>
            <person name="Sieber C.M.K."/>
            <person name="Emerson J.B."/>
            <person name="Anantharaman K."/>
            <person name="Thomas B.C."/>
            <person name="Malmstrom R."/>
            <person name="Stieglmeier M."/>
            <person name="Klingl A."/>
            <person name="Woyke T."/>
            <person name="Ryan C.M."/>
            <person name="Banfield J.F."/>
        </authorList>
    </citation>
    <scope>NUCLEOTIDE SEQUENCE [LARGE SCALE GENOMIC DNA]</scope>
</reference>
<name>A0A2M7RMX3_9BACT</name>
<protein>
    <submittedName>
        <fullName evidence="1">Uncharacterized protein</fullName>
    </submittedName>
</protein>
<proteinExistence type="predicted"/>